<accession>A0A8K0UQY8</accession>
<name>A0A8K0UQY8_9AGAR</name>
<sequence>MSHPESFSGYAFAEKFGNLVKIDVPWTEPKEGEVVLKVKACGVCAGDDLPRIQAIPCALPRIPGHEFVGEIVSLPESEKDFKVGQTVGGGWHGGQCFNCSNCRVGKYIGCKGHYIHGISSHGGYAEYVTVRKEAVVRVPEGMAPEHAGPLLCAGITVFNSLRNVDIRAGDLVAVNGIGGLGHLAIQFATKMGYRVVALSSGPSKREDCLKLGAFAYLDASQVDQAEELQKLGGAKVIMLCAPTSDVAPLLKGLAYDGTLLVLAAGHAPTPIPLFQLVPNRITIKGWPSGSAQDSEDCLNFAQYFGIKPLVQLFPLDKAQEAYESRSSARYRAVITP</sequence>
<keyword evidence="8" id="KW-1185">Reference proteome</keyword>
<reference evidence="7" key="1">
    <citation type="journal article" date="2021" name="New Phytol.">
        <title>Evolutionary innovations through gain and loss of genes in the ectomycorrhizal Boletales.</title>
        <authorList>
            <person name="Wu G."/>
            <person name="Miyauchi S."/>
            <person name="Morin E."/>
            <person name="Kuo A."/>
            <person name="Drula E."/>
            <person name="Varga T."/>
            <person name="Kohler A."/>
            <person name="Feng B."/>
            <person name="Cao Y."/>
            <person name="Lipzen A."/>
            <person name="Daum C."/>
            <person name="Hundley H."/>
            <person name="Pangilinan J."/>
            <person name="Johnson J."/>
            <person name="Barry K."/>
            <person name="LaButti K."/>
            <person name="Ng V."/>
            <person name="Ahrendt S."/>
            <person name="Min B."/>
            <person name="Choi I.G."/>
            <person name="Park H."/>
            <person name="Plett J.M."/>
            <person name="Magnuson J."/>
            <person name="Spatafora J.W."/>
            <person name="Nagy L.G."/>
            <person name="Henrissat B."/>
            <person name="Grigoriev I.V."/>
            <person name="Yang Z.L."/>
            <person name="Xu J."/>
            <person name="Martin F.M."/>
        </authorList>
    </citation>
    <scope>NUCLEOTIDE SEQUENCE</scope>
    <source>
        <strain evidence="7">KKN 215</strain>
    </source>
</reference>
<dbReference type="InterPro" id="IPR013154">
    <property type="entry name" value="ADH-like_N"/>
</dbReference>
<evidence type="ECO:0000256" key="5">
    <source>
        <dbReference type="ARBA" id="ARBA00023002"/>
    </source>
</evidence>
<dbReference type="Pfam" id="PF00107">
    <property type="entry name" value="ADH_zinc_N"/>
    <property type="match status" value="1"/>
</dbReference>
<dbReference type="AlphaFoldDB" id="A0A8K0UQY8"/>
<dbReference type="PANTHER" id="PTHR42940:SF7">
    <property type="entry name" value="ALCOHOL DEHYDROGENASE-LIKE N-TERMINAL DOMAIN-CONTAINING PROTEIN"/>
    <property type="match status" value="1"/>
</dbReference>
<dbReference type="FunFam" id="3.40.50.720:FF:000022">
    <property type="entry name" value="Cinnamyl alcohol dehydrogenase"/>
    <property type="match status" value="1"/>
</dbReference>
<gene>
    <name evidence="7" type="ORF">BXZ70DRAFT_1019081</name>
</gene>
<dbReference type="GO" id="GO:0005737">
    <property type="term" value="C:cytoplasm"/>
    <property type="evidence" value="ECO:0007669"/>
    <property type="project" value="TreeGrafter"/>
</dbReference>
<dbReference type="Gene3D" id="3.90.180.10">
    <property type="entry name" value="Medium-chain alcohol dehydrogenases, catalytic domain"/>
    <property type="match status" value="1"/>
</dbReference>
<dbReference type="GO" id="GO:0004022">
    <property type="term" value="F:alcohol dehydrogenase (NAD+) activity"/>
    <property type="evidence" value="ECO:0007669"/>
    <property type="project" value="TreeGrafter"/>
</dbReference>
<dbReference type="InterPro" id="IPR020843">
    <property type="entry name" value="ER"/>
</dbReference>
<evidence type="ECO:0000256" key="1">
    <source>
        <dbReference type="ARBA" id="ARBA00001947"/>
    </source>
</evidence>
<dbReference type="InterPro" id="IPR036291">
    <property type="entry name" value="NAD(P)-bd_dom_sf"/>
</dbReference>
<evidence type="ECO:0000313" key="8">
    <source>
        <dbReference type="Proteomes" id="UP000813824"/>
    </source>
</evidence>
<evidence type="ECO:0000259" key="6">
    <source>
        <dbReference type="SMART" id="SM00829"/>
    </source>
</evidence>
<dbReference type="Pfam" id="PF08240">
    <property type="entry name" value="ADH_N"/>
    <property type="match status" value="1"/>
</dbReference>
<dbReference type="SMART" id="SM00829">
    <property type="entry name" value="PKS_ER"/>
    <property type="match status" value="1"/>
</dbReference>
<dbReference type="InterPro" id="IPR013149">
    <property type="entry name" value="ADH-like_C"/>
</dbReference>
<comment type="similarity">
    <text evidence="2">Belongs to the zinc-containing alcohol dehydrogenase family.</text>
</comment>
<dbReference type="OrthoDB" id="1560166at2759"/>
<protein>
    <submittedName>
        <fullName evidence="7">GroES-like protein</fullName>
    </submittedName>
</protein>
<dbReference type="Proteomes" id="UP000813824">
    <property type="component" value="Unassembled WGS sequence"/>
</dbReference>
<comment type="cofactor">
    <cofactor evidence="1">
        <name>Zn(2+)</name>
        <dbReference type="ChEBI" id="CHEBI:29105"/>
    </cofactor>
</comment>
<keyword evidence="3" id="KW-0479">Metal-binding</keyword>
<evidence type="ECO:0000256" key="2">
    <source>
        <dbReference type="ARBA" id="ARBA00008072"/>
    </source>
</evidence>
<organism evidence="7 8">
    <name type="scientific">Cristinia sonorae</name>
    <dbReference type="NCBI Taxonomy" id="1940300"/>
    <lineage>
        <taxon>Eukaryota</taxon>
        <taxon>Fungi</taxon>
        <taxon>Dikarya</taxon>
        <taxon>Basidiomycota</taxon>
        <taxon>Agaricomycotina</taxon>
        <taxon>Agaricomycetes</taxon>
        <taxon>Agaricomycetidae</taxon>
        <taxon>Agaricales</taxon>
        <taxon>Pleurotineae</taxon>
        <taxon>Stephanosporaceae</taxon>
        <taxon>Cristinia</taxon>
    </lineage>
</organism>
<comment type="caution">
    <text evidence="7">The sequence shown here is derived from an EMBL/GenBank/DDBJ whole genome shotgun (WGS) entry which is preliminary data.</text>
</comment>
<evidence type="ECO:0000313" key="7">
    <source>
        <dbReference type="EMBL" id="KAH8101538.1"/>
    </source>
</evidence>
<dbReference type="EMBL" id="JAEVFJ010000012">
    <property type="protein sequence ID" value="KAH8101538.1"/>
    <property type="molecule type" value="Genomic_DNA"/>
</dbReference>
<keyword evidence="5" id="KW-0560">Oxidoreductase</keyword>
<evidence type="ECO:0000256" key="3">
    <source>
        <dbReference type="ARBA" id="ARBA00022723"/>
    </source>
</evidence>
<keyword evidence="4" id="KW-0862">Zinc</keyword>
<dbReference type="SUPFAM" id="SSF50129">
    <property type="entry name" value="GroES-like"/>
    <property type="match status" value="1"/>
</dbReference>
<evidence type="ECO:0000256" key="4">
    <source>
        <dbReference type="ARBA" id="ARBA00022833"/>
    </source>
</evidence>
<dbReference type="Gene3D" id="3.40.50.720">
    <property type="entry name" value="NAD(P)-binding Rossmann-like Domain"/>
    <property type="match status" value="1"/>
</dbReference>
<dbReference type="GO" id="GO:0046872">
    <property type="term" value="F:metal ion binding"/>
    <property type="evidence" value="ECO:0007669"/>
    <property type="project" value="UniProtKB-KW"/>
</dbReference>
<proteinExistence type="inferred from homology"/>
<dbReference type="PANTHER" id="PTHR42940">
    <property type="entry name" value="ALCOHOL DEHYDROGENASE 1-RELATED"/>
    <property type="match status" value="1"/>
</dbReference>
<dbReference type="InterPro" id="IPR011032">
    <property type="entry name" value="GroES-like_sf"/>
</dbReference>
<dbReference type="SUPFAM" id="SSF51735">
    <property type="entry name" value="NAD(P)-binding Rossmann-fold domains"/>
    <property type="match status" value="1"/>
</dbReference>
<feature type="domain" description="Enoyl reductase (ER)" evidence="6">
    <location>
        <begin position="17"/>
        <end position="334"/>
    </location>
</feature>